<organism evidence="6">
    <name type="scientific">Ditylum brightwellii</name>
    <dbReference type="NCBI Taxonomy" id="49249"/>
    <lineage>
        <taxon>Eukaryota</taxon>
        <taxon>Sar</taxon>
        <taxon>Stramenopiles</taxon>
        <taxon>Ochrophyta</taxon>
        <taxon>Bacillariophyta</taxon>
        <taxon>Mediophyceae</taxon>
        <taxon>Lithodesmiophycidae</taxon>
        <taxon>Lithodesmiales</taxon>
        <taxon>Lithodesmiaceae</taxon>
        <taxon>Ditylum</taxon>
    </lineage>
</organism>
<feature type="compositionally biased region" description="Basic and acidic residues" evidence="4">
    <location>
        <begin position="113"/>
        <end position="129"/>
    </location>
</feature>
<dbReference type="Gene3D" id="3.30.450.20">
    <property type="entry name" value="PAS domain"/>
    <property type="match status" value="1"/>
</dbReference>
<dbReference type="InterPro" id="IPR035965">
    <property type="entry name" value="PAS-like_dom_sf"/>
</dbReference>
<feature type="compositionally biased region" description="Polar residues" evidence="4">
    <location>
        <begin position="99"/>
        <end position="110"/>
    </location>
</feature>
<feature type="compositionally biased region" description="Basic and acidic residues" evidence="4">
    <location>
        <begin position="63"/>
        <end position="73"/>
    </location>
</feature>
<keyword evidence="3" id="KW-0157">Chromophore</keyword>
<accession>A0A7S4RGQ4</accession>
<feature type="region of interest" description="Disordered" evidence="4">
    <location>
        <begin position="472"/>
        <end position="538"/>
    </location>
</feature>
<dbReference type="SUPFAM" id="SSF55785">
    <property type="entry name" value="PYP-like sensor domain (PAS domain)"/>
    <property type="match status" value="1"/>
</dbReference>
<dbReference type="EMBL" id="HBNS01022271">
    <property type="protein sequence ID" value="CAE4612450.1"/>
    <property type="molecule type" value="Transcribed_RNA"/>
</dbReference>
<dbReference type="NCBIfam" id="TIGR00229">
    <property type="entry name" value="sensory_box"/>
    <property type="match status" value="1"/>
</dbReference>
<dbReference type="GO" id="GO:0005634">
    <property type="term" value="C:nucleus"/>
    <property type="evidence" value="ECO:0007669"/>
    <property type="project" value="TreeGrafter"/>
</dbReference>
<feature type="compositionally biased region" description="Polar residues" evidence="4">
    <location>
        <begin position="1"/>
        <end position="14"/>
    </location>
</feature>
<evidence type="ECO:0000256" key="3">
    <source>
        <dbReference type="ARBA" id="ARBA00022991"/>
    </source>
</evidence>
<feature type="region of interest" description="Disordered" evidence="4">
    <location>
        <begin position="686"/>
        <end position="743"/>
    </location>
</feature>
<feature type="domain" description="BZIP" evidence="5">
    <location>
        <begin position="114"/>
        <end position="159"/>
    </location>
</feature>
<evidence type="ECO:0000256" key="1">
    <source>
        <dbReference type="ARBA" id="ARBA00022630"/>
    </source>
</evidence>
<sequence length="743" mass="80053">MATTLGSLPSPTSQPKKKNKQTRRRSPAAAASKASMTPSYIAPSEASTIGTHIVSCSDTDGETSSKKKHDEINRQVTMSTASKDTKDQSDVMLDDENEVNSTSAASNTDDMTPEEKLKANRDRNREHARNTRLRKKAYLEKLKVTVDELCRERDTLVSERVGAASLLIEMHSTRIDVLMSFFALRSACERRRELWASILDESCFACVMPVTPYRSFPSSEVQVSKCQRTILGIDGMMSDTASLHVLLNSLVDRSKYPNATVQFRYTLVTEDSVVAGNQMMARWVMSTLNATECGARMEVSKQGMLCCKFNSAHKIIGLELMFDVMAFMLQLKQSTGSDSFSVVPNTVQTCQRPFDTPMVMTLAERPYTIVQVNKLWEEVTGYRAEDVVGKASCRELQGQETNRMDVENLMSSVRYKRPASAVLVNYTRSGRRFRNYLNVYPLSTDSKITHYVGLTVHVDWIDGLSLVQSGGAAQRSSRTVAQSQTVSQEKHPQVKKQEPQQSTGGCVVSSAAVPKTSTSGSQGDNIKKSLPQAAGENPLHQGQSQLLMDGAASRQDLCNTGGADTVSSLTSSVSSGSSRVSGSGNHSSSSSGGSSSPQQQQQQQVSPSACKTLDPQPVTSSSAVVTNAMSQEIDVAQSSVLNGGMQATVSPTNGSAAVTTSVVTNISASGSSMSCQDAMPIGISSDCAQVKPKLKPQSKRKPKDGKSERPRKKGRKNSGPGIVQAHIAANASSPVATSEVASV</sequence>
<reference evidence="6" key="1">
    <citation type="submission" date="2021-01" db="EMBL/GenBank/DDBJ databases">
        <authorList>
            <person name="Corre E."/>
            <person name="Pelletier E."/>
            <person name="Niang G."/>
            <person name="Scheremetjew M."/>
            <person name="Finn R."/>
            <person name="Kale V."/>
            <person name="Holt S."/>
            <person name="Cochrane G."/>
            <person name="Meng A."/>
            <person name="Brown T."/>
            <person name="Cohen L."/>
        </authorList>
    </citation>
    <scope>NUCLEOTIDE SEQUENCE</scope>
    <source>
        <strain evidence="6">GSO104</strain>
    </source>
</reference>
<dbReference type="SUPFAM" id="SSF57959">
    <property type="entry name" value="Leucine zipper domain"/>
    <property type="match status" value="1"/>
</dbReference>
<keyword evidence="2" id="KW-0288">FMN</keyword>
<feature type="compositionally biased region" description="Polar residues" evidence="4">
    <location>
        <begin position="474"/>
        <end position="487"/>
    </location>
</feature>
<keyword evidence="1" id="KW-0285">Flavoprotein</keyword>
<feature type="compositionally biased region" description="Basic residues" evidence="4">
    <location>
        <begin position="692"/>
        <end position="716"/>
    </location>
</feature>
<dbReference type="PROSITE" id="PS50217">
    <property type="entry name" value="BZIP"/>
    <property type="match status" value="1"/>
</dbReference>
<protein>
    <recommendedName>
        <fullName evidence="5">BZIP domain-containing protein</fullName>
    </recommendedName>
</protein>
<dbReference type="Gene3D" id="1.20.5.170">
    <property type="match status" value="1"/>
</dbReference>
<dbReference type="GO" id="GO:0003700">
    <property type="term" value="F:DNA-binding transcription factor activity"/>
    <property type="evidence" value="ECO:0007669"/>
    <property type="project" value="InterPro"/>
</dbReference>
<evidence type="ECO:0000259" key="5">
    <source>
        <dbReference type="PROSITE" id="PS50217"/>
    </source>
</evidence>
<dbReference type="InterPro" id="IPR004827">
    <property type="entry name" value="bZIP"/>
</dbReference>
<name>A0A7S4RGQ4_9STRA</name>
<dbReference type="InterPro" id="IPR046347">
    <property type="entry name" value="bZIP_sf"/>
</dbReference>
<feature type="region of interest" description="Disordered" evidence="4">
    <location>
        <begin position="1"/>
        <end position="130"/>
    </location>
</feature>
<feature type="compositionally biased region" description="Polar residues" evidence="4">
    <location>
        <begin position="515"/>
        <end position="524"/>
    </location>
</feature>
<feature type="compositionally biased region" description="Low complexity" evidence="4">
    <location>
        <begin position="566"/>
        <end position="608"/>
    </location>
</feature>
<dbReference type="PANTHER" id="PTHR47429">
    <property type="entry name" value="PROTEIN TWIN LOV 1"/>
    <property type="match status" value="1"/>
</dbReference>
<feature type="region of interest" description="Disordered" evidence="4">
    <location>
        <begin position="563"/>
        <end position="623"/>
    </location>
</feature>
<evidence type="ECO:0000256" key="4">
    <source>
        <dbReference type="SAM" id="MobiDB-lite"/>
    </source>
</evidence>
<evidence type="ECO:0000256" key="2">
    <source>
        <dbReference type="ARBA" id="ARBA00022643"/>
    </source>
</evidence>
<dbReference type="PANTHER" id="PTHR47429:SF2">
    <property type="entry name" value="PROTEIN TWIN LOV 1"/>
    <property type="match status" value="1"/>
</dbReference>
<dbReference type="InterPro" id="IPR000014">
    <property type="entry name" value="PAS"/>
</dbReference>
<dbReference type="CDD" id="cd14809">
    <property type="entry name" value="bZIP_AUREO-like"/>
    <property type="match status" value="1"/>
</dbReference>
<feature type="compositionally biased region" description="Polar residues" evidence="4">
    <location>
        <begin position="730"/>
        <end position="743"/>
    </location>
</feature>
<evidence type="ECO:0000313" key="6">
    <source>
        <dbReference type="EMBL" id="CAE4612450.1"/>
    </source>
</evidence>
<feature type="compositionally biased region" description="Polar residues" evidence="4">
    <location>
        <begin position="45"/>
        <end position="58"/>
    </location>
</feature>
<dbReference type="Pfam" id="PF13426">
    <property type="entry name" value="PAS_9"/>
    <property type="match status" value="1"/>
</dbReference>
<dbReference type="AlphaFoldDB" id="A0A7S4RGQ4"/>
<feature type="compositionally biased region" description="Basic and acidic residues" evidence="4">
    <location>
        <begin position="488"/>
        <end position="498"/>
    </location>
</feature>
<proteinExistence type="predicted"/>
<feature type="compositionally biased region" description="Basic residues" evidence="4">
    <location>
        <begin position="15"/>
        <end position="26"/>
    </location>
</feature>
<gene>
    <name evidence="6" type="ORF">DBRI00130_LOCUS17619</name>
</gene>